<proteinExistence type="predicted"/>
<dbReference type="InterPro" id="IPR027417">
    <property type="entry name" value="P-loop_NTPase"/>
</dbReference>
<dbReference type="AlphaFoldDB" id="A0ABD2KGV5"/>
<gene>
    <name evidence="2" type="ORF">niasHS_003497</name>
</gene>
<feature type="compositionally biased region" description="Basic and acidic residues" evidence="1">
    <location>
        <begin position="459"/>
        <end position="470"/>
    </location>
</feature>
<organism evidence="2 3">
    <name type="scientific">Heterodera schachtii</name>
    <name type="common">Sugarbeet cyst nematode worm</name>
    <name type="synonym">Tylenchus schachtii</name>
    <dbReference type="NCBI Taxonomy" id="97005"/>
    <lineage>
        <taxon>Eukaryota</taxon>
        <taxon>Metazoa</taxon>
        <taxon>Ecdysozoa</taxon>
        <taxon>Nematoda</taxon>
        <taxon>Chromadorea</taxon>
        <taxon>Rhabditida</taxon>
        <taxon>Tylenchina</taxon>
        <taxon>Tylenchomorpha</taxon>
        <taxon>Tylenchoidea</taxon>
        <taxon>Heteroderidae</taxon>
        <taxon>Heteroderinae</taxon>
        <taxon>Heterodera</taxon>
    </lineage>
</organism>
<sequence>MVLQFSSEQKRLLGLGRVPSLRRGLLPRTSLSDQLYHRLKTFLTDPDSGWFLVHGLVGTGKSELVTKVLWERPELCFALVDRILWVTDRRFHPAELGQLAADTLLLAASLNSPTNFSQMDECDAFFGCSQSAGKSGELSSVAHSLHSLLNDNFAKTLLIVDGVQMADSVKFFDQIKGKMCKILATSTSRTLFNGLENIQTFEVPSDNCSGEELAQMALNYGIKEKVSAERINAILCETGGNFALLEKMFVMARGCPAIFDSLLAQLRHSPLSLVSCHSAYYNFNLEDSLRQCFKMVGDDSLSCSFGHCAVIGPFRWTNFEIFSLIWPLDLCGYELKNEIRALLLQKLDTLEANSLLDKSADVVTFDECSDHFAAFRFRLHPLVHNFLQHSQLSPFVARQLLYKLRHSPLVPNGRAQIYAEYLAKNEQRLIAIQKNSEQKEKHIDSQLLKNGRKQSNGRTFEEKNSTDGGRRGGKAIWTTETIGRWIRRAMGKNERRE</sequence>
<dbReference type="Gene3D" id="3.40.50.300">
    <property type="entry name" value="P-loop containing nucleotide triphosphate hydrolases"/>
    <property type="match status" value="1"/>
</dbReference>
<evidence type="ECO:0000256" key="1">
    <source>
        <dbReference type="SAM" id="MobiDB-lite"/>
    </source>
</evidence>
<comment type="caution">
    <text evidence="2">The sequence shown here is derived from an EMBL/GenBank/DDBJ whole genome shotgun (WGS) entry which is preliminary data.</text>
</comment>
<protein>
    <recommendedName>
        <fullName evidence="4">Orc1-like AAA ATPase domain-containing protein</fullName>
    </recommendedName>
</protein>
<evidence type="ECO:0000313" key="2">
    <source>
        <dbReference type="EMBL" id="KAL3102088.1"/>
    </source>
</evidence>
<accession>A0ABD2KGV5</accession>
<evidence type="ECO:0000313" key="3">
    <source>
        <dbReference type="Proteomes" id="UP001620645"/>
    </source>
</evidence>
<feature type="region of interest" description="Disordered" evidence="1">
    <location>
        <begin position="450"/>
        <end position="474"/>
    </location>
</feature>
<dbReference type="SUPFAM" id="SSF52540">
    <property type="entry name" value="P-loop containing nucleoside triphosphate hydrolases"/>
    <property type="match status" value="1"/>
</dbReference>
<dbReference type="Proteomes" id="UP001620645">
    <property type="component" value="Unassembled WGS sequence"/>
</dbReference>
<name>A0ABD2KGV5_HETSC</name>
<evidence type="ECO:0008006" key="4">
    <source>
        <dbReference type="Google" id="ProtNLM"/>
    </source>
</evidence>
<dbReference type="EMBL" id="JBICCN010000026">
    <property type="protein sequence ID" value="KAL3102088.1"/>
    <property type="molecule type" value="Genomic_DNA"/>
</dbReference>
<keyword evidence="3" id="KW-1185">Reference proteome</keyword>
<reference evidence="2 3" key="1">
    <citation type="submission" date="2024-10" db="EMBL/GenBank/DDBJ databases">
        <authorList>
            <person name="Kim D."/>
        </authorList>
    </citation>
    <scope>NUCLEOTIDE SEQUENCE [LARGE SCALE GENOMIC DNA]</scope>
    <source>
        <strain evidence="2">Taebaek</strain>
    </source>
</reference>